<proteinExistence type="predicted"/>
<accession>A0ABW0KND3</accession>
<dbReference type="Gene3D" id="3.40.50.300">
    <property type="entry name" value="P-loop containing nucleotide triphosphate hydrolases"/>
    <property type="match status" value="1"/>
</dbReference>
<feature type="domain" description="ABC transporter" evidence="4">
    <location>
        <begin position="10"/>
        <end position="246"/>
    </location>
</feature>
<dbReference type="PROSITE" id="PS50893">
    <property type="entry name" value="ABC_TRANSPORTER_2"/>
    <property type="match status" value="1"/>
</dbReference>
<sequence>MGADSNQLLLNIESLRKSFDGNMVLDGASLAVTRGSLVTVLGRSGAGKSVFLKCLADVIRPDAGCIYFDGKPLGRGNDGARADFRRRCSFLFQSNALFDSLTALENVALPLEQTTDLADKEIRERSLDALRQIELETHQDRYPSQLSGGMQKRLALARAIVTRPELVLFDEPTAGLDPLRRNAVFSMIAKYQRQFGFTALVVTHDLTEALIASDRVALLDKGRMCFEGTPAEFSASADPVVGDFRDSAEALGRTLAAIRRGEALQSEDT</sequence>
<name>A0ABW0KND3_9BACT</name>
<evidence type="ECO:0000313" key="6">
    <source>
        <dbReference type="Proteomes" id="UP001596052"/>
    </source>
</evidence>
<dbReference type="PROSITE" id="PS00211">
    <property type="entry name" value="ABC_TRANSPORTER_1"/>
    <property type="match status" value="1"/>
</dbReference>
<keyword evidence="1" id="KW-0813">Transport</keyword>
<dbReference type="RefSeq" id="WP_377165538.1">
    <property type="nucleotide sequence ID" value="NZ_JBHSMQ010000002.1"/>
</dbReference>
<gene>
    <name evidence="5" type="ORF">ACFQDI_08780</name>
</gene>
<comment type="caution">
    <text evidence="5">The sequence shown here is derived from an EMBL/GenBank/DDBJ whole genome shotgun (WGS) entry which is preliminary data.</text>
</comment>
<protein>
    <submittedName>
        <fullName evidence="5">ABC transporter ATP-binding protein</fullName>
    </submittedName>
</protein>
<evidence type="ECO:0000256" key="2">
    <source>
        <dbReference type="ARBA" id="ARBA00022741"/>
    </source>
</evidence>
<evidence type="ECO:0000256" key="1">
    <source>
        <dbReference type="ARBA" id="ARBA00022448"/>
    </source>
</evidence>
<dbReference type="PANTHER" id="PTHR43023">
    <property type="entry name" value="PROTEIN TRIGALACTOSYLDIACYLGLYCEROL 3, CHLOROPLASTIC"/>
    <property type="match status" value="1"/>
</dbReference>
<evidence type="ECO:0000313" key="5">
    <source>
        <dbReference type="EMBL" id="MFC5454944.1"/>
    </source>
</evidence>
<dbReference type="GO" id="GO:0005524">
    <property type="term" value="F:ATP binding"/>
    <property type="evidence" value="ECO:0007669"/>
    <property type="project" value="UniProtKB-KW"/>
</dbReference>
<dbReference type="InterPro" id="IPR017871">
    <property type="entry name" value="ABC_transporter-like_CS"/>
</dbReference>
<dbReference type="InterPro" id="IPR003593">
    <property type="entry name" value="AAA+_ATPase"/>
</dbReference>
<dbReference type="InterPro" id="IPR003439">
    <property type="entry name" value="ABC_transporter-like_ATP-bd"/>
</dbReference>
<dbReference type="Pfam" id="PF00005">
    <property type="entry name" value="ABC_tran"/>
    <property type="match status" value="1"/>
</dbReference>
<evidence type="ECO:0000256" key="3">
    <source>
        <dbReference type="ARBA" id="ARBA00022840"/>
    </source>
</evidence>
<reference evidence="6" key="1">
    <citation type="journal article" date="2019" name="Int. J. Syst. Evol. Microbiol.">
        <title>The Global Catalogue of Microorganisms (GCM) 10K type strain sequencing project: providing services to taxonomists for standard genome sequencing and annotation.</title>
        <authorList>
            <consortium name="The Broad Institute Genomics Platform"/>
            <consortium name="The Broad Institute Genome Sequencing Center for Infectious Disease"/>
            <person name="Wu L."/>
            <person name="Ma J."/>
        </authorList>
    </citation>
    <scope>NUCLEOTIDE SEQUENCE [LARGE SCALE GENOMIC DNA]</scope>
    <source>
        <strain evidence="6">CGMCC 4.1469</strain>
    </source>
</reference>
<dbReference type="SUPFAM" id="SSF52540">
    <property type="entry name" value="P-loop containing nucleoside triphosphate hydrolases"/>
    <property type="match status" value="1"/>
</dbReference>
<dbReference type="InterPro" id="IPR027417">
    <property type="entry name" value="P-loop_NTPase"/>
</dbReference>
<organism evidence="5 6">
    <name type="scientific">Prosthecobacter fluviatilis</name>
    <dbReference type="NCBI Taxonomy" id="445931"/>
    <lineage>
        <taxon>Bacteria</taxon>
        <taxon>Pseudomonadati</taxon>
        <taxon>Verrucomicrobiota</taxon>
        <taxon>Verrucomicrobiia</taxon>
        <taxon>Verrucomicrobiales</taxon>
        <taxon>Verrucomicrobiaceae</taxon>
        <taxon>Prosthecobacter</taxon>
    </lineage>
</organism>
<keyword evidence="6" id="KW-1185">Reference proteome</keyword>
<keyword evidence="3 5" id="KW-0067">ATP-binding</keyword>
<dbReference type="PANTHER" id="PTHR43023:SF6">
    <property type="entry name" value="INTERMEMBRANE PHOSPHOLIPID TRANSPORT SYSTEM ATP-BINDING PROTEIN MLAF"/>
    <property type="match status" value="1"/>
</dbReference>
<evidence type="ECO:0000259" key="4">
    <source>
        <dbReference type="PROSITE" id="PS50893"/>
    </source>
</evidence>
<keyword evidence="2" id="KW-0547">Nucleotide-binding</keyword>
<dbReference type="SMART" id="SM00382">
    <property type="entry name" value="AAA"/>
    <property type="match status" value="1"/>
</dbReference>
<dbReference type="Proteomes" id="UP001596052">
    <property type="component" value="Unassembled WGS sequence"/>
</dbReference>
<dbReference type="EMBL" id="JBHSMQ010000002">
    <property type="protein sequence ID" value="MFC5454944.1"/>
    <property type="molecule type" value="Genomic_DNA"/>
</dbReference>